<reference evidence="2" key="1">
    <citation type="submission" date="2020-10" db="EMBL/GenBank/DDBJ databases">
        <authorList>
            <person name="Gilroy R."/>
        </authorList>
    </citation>
    <scope>NUCLEOTIDE SEQUENCE</scope>
    <source>
        <strain evidence="2">21143</strain>
    </source>
</reference>
<dbReference type="AlphaFoldDB" id="A0A9D1KBT5"/>
<dbReference type="Proteomes" id="UP000886722">
    <property type="component" value="Unassembled WGS sequence"/>
</dbReference>
<keyword evidence="1" id="KW-0812">Transmembrane</keyword>
<reference evidence="2" key="2">
    <citation type="journal article" date="2021" name="PeerJ">
        <title>Extensive microbial diversity within the chicken gut microbiome revealed by metagenomics and culture.</title>
        <authorList>
            <person name="Gilroy R."/>
            <person name="Ravi A."/>
            <person name="Getino M."/>
            <person name="Pursley I."/>
            <person name="Horton D.L."/>
            <person name="Alikhan N.F."/>
            <person name="Baker D."/>
            <person name="Gharbi K."/>
            <person name="Hall N."/>
            <person name="Watson M."/>
            <person name="Adriaenssens E.M."/>
            <person name="Foster-Nyarko E."/>
            <person name="Jarju S."/>
            <person name="Secka A."/>
            <person name="Antonio M."/>
            <person name="Oren A."/>
            <person name="Chaudhuri R.R."/>
            <person name="La Ragione R."/>
            <person name="Hildebrand F."/>
            <person name="Pallen M.J."/>
        </authorList>
    </citation>
    <scope>NUCLEOTIDE SEQUENCE</scope>
    <source>
        <strain evidence="2">21143</strain>
    </source>
</reference>
<dbReference type="Pfam" id="PF13174">
    <property type="entry name" value="TPR_6"/>
    <property type="match status" value="2"/>
</dbReference>
<dbReference type="InterPro" id="IPR019734">
    <property type="entry name" value="TPR_rpt"/>
</dbReference>
<dbReference type="EMBL" id="DVKT01000006">
    <property type="protein sequence ID" value="HIT38683.1"/>
    <property type="molecule type" value="Genomic_DNA"/>
</dbReference>
<dbReference type="Gene3D" id="1.25.40.10">
    <property type="entry name" value="Tetratricopeptide repeat domain"/>
    <property type="match status" value="2"/>
</dbReference>
<dbReference type="Pfam" id="PF13181">
    <property type="entry name" value="TPR_8"/>
    <property type="match status" value="1"/>
</dbReference>
<dbReference type="SUPFAM" id="SSF48452">
    <property type="entry name" value="TPR-like"/>
    <property type="match status" value="1"/>
</dbReference>
<accession>A0A9D1KBT5</accession>
<dbReference type="InterPro" id="IPR011990">
    <property type="entry name" value="TPR-like_helical_dom_sf"/>
</dbReference>
<keyword evidence="1" id="KW-1133">Transmembrane helix</keyword>
<evidence type="ECO:0000256" key="1">
    <source>
        <dbReference type="SAM" id="Phobius"/>
    </source>
</evidence>
<gene>
    <name evidence="2" type="ORF">IAD06_01400</name>
</gene>
<protein>
    <submittedName>
        <fullName evidence="2">Tetratricopeptide repeat protein</fullName>
    </submittedName>
</protein>
<evidence type="ECO:0000313" key="3">
    <source>
        <dbReference type="Proteomes" id="UP000886722"/>
    </source>
</evidence>
<keyword evidence="1" id="KW-0472">Membrane</keyword>
<comment type="caution">
    <text evidence="2">The sequence shown here is derived from an EMBL/GenBank/DDBJ whole genome shotgun (WGS) entry which is preliminary data.</text>
</comment>
<organism evidence="2 3">
    <name type="scientific">Candidatus Caccoplasma intestinavium</name>
    <dbReference type="NCBI Taxonomy" id="2840716"/>
    <lineage>
        <taxon>Bacteria</taxon>
        <taxon>Pseudomonadati</taxon>
        <taxon>Bacteroidota</taxon>
        <taxon>Bacteroidia</taxon>
        <taxon>Bacteroidales</taxon>
        <taxon>Bacteroidaceae</taxon>
        <taxon>Bacteroidaceae incertae sedis</taxon>
        <taxon>Candidatus Caccoplasma</taxon>
    </lineage>
</organism>
<sequence>MTQKQNTPDEVDKMNEVLSSSEQFIEKNQKGISIVILVVVIAVGAWLGLRHFYFEPREATAYAEMFKGEFYLDADSFALALNGNGADYIGFEAIANEYSHTDAGNLAAAYAGICYFNLGNNDEALNYFKKFKADDKFVSPNVLGMIGNCYANMDQTADAMATFEKAAKKADNVLFSPFYLQKAATIAEATGDYNKALALYNQIKNDYATSSIARDIDKYIERAQAKL</sequence>
<evidence type="ECO:0000313" key="2">
    <source>
        <dbReference type="EMBL" id="HIT38683.1"/>
    </source>
</evidence>
<feature type="transmembrane region" description="Helical" evidence="1">
    <location>
        <begin position="31"/>
        <end position="49"/>
    </location>
</feature>
<name>A0A9D1KBT5_9BACT</name>
<proteinExistence type="predicted"/>